<feature type="transmembrane region" description="Helical" evidence="7">
    <location>
        <begin position="300"/>
        <end position="324"/>
    </location>
</feature>
<feature type="transmembrane region" description="Helical" evidence="7">
    <location>
        <begin position="91"/>
        <end position="114"/>
    </location>
</feature>
<evidence type="ECO:0000256" key="2">
    <source>
        <dbReference type="ARBA" id="ARBA00022448"/>
    </source>
</evidence>
<feature type="transmembrane region" description="Helical" evidence="7">
    <location>
        <begin position="435"/>
        <end position="453"/>
    </location>
</feature>
<evidence type="ECO:0000256" key="7">
    <source>
        <dbReference type="SAM" id="Phobius"/>
    </source>
</evidence>
<feature type="transmembrane region" description="Helical" evidence="7">
    <location>
        <begin position="59"/>
        <end position="79"/>
    </location>
</feature>
<evidence type="ECO:0000256" key="4">
    <source>
        <dbReference type="ARBA" id="ARBA00022692"/>
    </source>
</evidence>
<feature type="transmembrane region" description="Helical" evidence="7">
    <location>
        <begin position="21"/>
        <end position="47"/>
    </location>
</feature>
<feature type="transmembrane region" description="Helical" evidence="7">
    <location>
        <begin position="273"/>
        <end position="294"/>
    </location>
</feature>
<evidence type="ECO:0000313" key="10">
    <source>
        <dbReference type="Proteomes" id="UP000216524"/>
    </source>
</evidence>
<feature type="transmembrane region" description="Helical" evidence="7">
    <location>
        <begin position="120"/>
        <end position="138"/>
    </location>
</feature>
<gene>
    <name evidence="9" type="ORF">CAL23_06605</name>
</gene>
<name>A0ABX4FIP0_9BORD</name>
<dbReference type="EMBL" id="NEVV01000001">
    <property type="protein sequence ID" value="OZI81382.1"/>
    <property type="molecule type" value="Genomic_DNA"/>
</dbReference>
<evidence type="ECO:0000256" key="3">
    <source>
        <dbReference type="ARBA" id="ARBA00022475"/>
    </source>
</evidence>
<dbReference type="RefSeq" id="WP_068926793.1">
    <property type="nucleotide sequence ID" value="NZ_NEVV01000001.1"/>
</dbReference>
<keyword evidence="10" id="KW-1185">Reference proteome</keyword>
<dbReference type="InterPro" id="IPR036259">
    <property type="entry name" value="MFS_trans_sf"/>
</dbReference>
<evidence type="ECO:0000256" key="1">
    <source>
        <dbReference type="ARBA" id="ARBA00004651"/>
    </source>
</evidence>
<dbReference type="PANTHER" id="PTHR42718:SF46">
    <property type="entry name" value="BLR6921 PROTEIN"/>
    <property type="match status" value="1"/>
</dbReference>
<proteinExistence type="predicted"/>
<dbReference type="PANTHER" id="PTHR42718">
    <property type="entry name" value="MAJOR FACILITATOR SUPERFAMILY MULTIDRUG TRANSPORTER MFSC"/>
    <property type="match status" value="1"/>
</dbReference>
<dbReference type="Proteomes" id="UP000216524">
    <property type="component" value="Unassembled WGS sequence"/>
</dbReference>
<feature type="transmembrane region" description="Helical" evidence="7">
    <location>
        <begin position="177"/>
        <end position="196"/>
    </location>
</feature>
<feature type="transmembrane region" description="Helical" evidence="7">
    <location>
        <begin position="208"/>
        <end position="228"/>
    </location>
</feature>
<comment type="subcellular location">
    <subcellularLocation>
        <location evidence="1">Cell membrane</location>
        <topology evidence="1">Multi-pass membrane protein</topology>
    </subcellularLocation>
</comment>
<evidence type="ECO:0000256" key="5">
    <source>
        <dbReference type="ARBA" id="ARBA00022989"/>
    </source>
</evidence>
<evidence type="ECO:0000256" key="6">
    <source>
        <dbReference type="ARBA" id="ARBA00023136"/>
    </source>
</evidence>
<keyword evidence="4 7" id="KW-0812">Transmembrane</keyword>
<protein>
    <submittedName>
        <fullName evidence="9">MFS transporter</fullName>
    </submittedName>
</protein>
<dbReference type="Gene3D" id="1.20.1720.10">
    <property type="entry name" value="Multidrug resistance protein D"/>
    <property type="match status" value="1"/>
</dbReference>
<evidence type="ECO:0000259" key="8">
    <source>
        <dbReference type="PROSITE" id="PS50850"/>
    </source>
</evidence>
<sequence>MKNLAQQSVEENGLSGPRQQRALVTVTLGVTMAVMDGVIANTALPLIAQDLAAPAATSIWIVNAYQIALFMALLPLAVLGESLGYRRVYLVGLYVFTGASLMSALAGSLTALVLARVMQGLGTAGILSVNLALIRYIVPRDRLGRAIGMNATVAAIASTAGPVLASVVLSIGSWPWLFAIGVPAGIAAILTGSRSLPESHRREGGYDWRSAILSATAFGLALLAVVTFSHRLPALLVLGLLAMAIATGWFLVRRQRAVEAPLLPLDLLRKAAFSLSLCTSICSFAAQTLAYVGLPFYYQLVLGFNAVDTGILLAPWPLALAAIASSSGRLADRWSAAVLGSVGMALLATGLLLLAALPREPAITDVLLRMAICGAGFGLFQPANNRAIMGAAPPSRSGAASGMLGTARLLGQAAGAALVAYLLGRAGPQGAVQCLYAGAVCAGVAGVISLARLGRR</sequence>
<dbReference type="SUPFAM" id="SSF103473">
    <property type="entry name" value="MFS general substrate transporter"/>
    <property type="match status" value="1"/>
</dbReference>
<feature type="transmembrane region" description="Helical" evidence="7">
    <location>
        <begin position="336"/>
        <end position="356"/>
    </location>
</feature>
<dbReference type="CDD" id="cd17321">
    <property type="entry name" value="MFS_MMR_MDR_like"/>
    <property type="match status" value="1"/>
</dbReference>
<feature type="transmembrane region" description="Helical" evidence="7">
    <location>
        <begin position="150"/>
        <end position="171"/>
    </location>
</feature>
<keyword evidence="6 7" id="KW-0472">Membrane</keyword>
<dbReference type="PROSITE" id="PS50850">
    <property type="entry name" value="MFS"/>
    <property type="match status" value="1"/>
</dbReference>
<keyword evidence="5 7" id="KW-1133">Transmembrane helix</keyword>
<keyword evidence="3" id="KW-1003">Cell membrane</keyword>
<dbReference type="InterPro" id="IPR020846">
    <property type="entry name" value="MFS_dom"/>
</dbReference>
<evidence type="ECO:0000313" key="9">
    <source>
        <dbReference type="EMBL" id="OZI81382.1"/>
    </source>
</evidence>
<comment type="caution">
    <text evidence="9">The sequence shown here is derived from an EMBL/GenBank/DDBJ whole genome shotgun (WGS) entry which is preliminary data.</text>
</comment>
<dbReference type="Pfam" id="PF07690">
    <property type="entry name" value="MFS_1"/>
    <property type="match status" value="1"/>
</dbReference>
<accession>A0ABX4FIP0</accession>
<organism evidence="9 10">
    <name type="scientific">Bordetella genomosp. 6</name>
    <dbReference type="NCBI Taxonomy" id="463024"/>
    <lineage>
        <taxon>Bacteria</taxon>
        <taxon>Pseudomonadati</taxon>
        <taxon>Pseudomonadota</taxon>
        <taxon>Betaproteobacteria</taxon>
        <taxon>Burkholderiales</taxon>
        <taxon>Alcaligenaceae</taxon>
        <taxon>Bordetella</taxon>
    </lineage>
</organism>
<dbReference type="Gene3D" id="1.20.1250.20">
    <property type="entry name" value="MFS general substrate transporter like domains"/>
    <property type="match status" value="1"/>
</dbReference>
<feature type="transmembrane region" description="Helical" evidence="7">
    <location>
        <begin position="234"/>
        <end position="252"/>
    </location>
</feature>
<dbReference type="InterPro" id="IPR011701">
    <property type="entry name" value="MFS"/>
</dbReference>
<reference evidence="9 10" key="1">
    <citation type="submission" date="2017-05" db="EMBL/GenBank/DDBJ databases">
        <title>Complete and WGS of Bordetella genogroups.</title>
        <authorList>
            <person name="Spilker T."/>
            <person name="Lipuma J."/>
        </authorList>
    </citation>
    <scope>NUCLEOTIDE SEQUENCE [LARGE SCALE GENOMIC DNA]</scope>
    <source>
        <strain evidence="9 10">AU3139</strain>
    </source>
</reference>
<keyword evidence="2" id="KW-0813">Transport</keyword>
<dbReference type="PRINTS" id="PR01036">
    <property type="entry name" value="TCRTETB"/>
</dbReference>
<feature type="domain" description="Major facilitator superfamily (MFS) profile" evidence="8">
    <location>
        <begin position="22"/>
        <end position="456"/>
    </location>
</feature>